<feature type="region of interest" description="Disordered" evidence="1">
    <location>
        <begin position="25"/>
        <end position="45"/>
    </location>
</feature>
<evidence type="ECO:0000313" key="2">
    <source>
        <dbReference type="EMBL" id="SVD85077.1"/>
    </source>
</evidence>
<feature type="compositionally biased region" description="Basic and acidic residues" evidence="1">
    <location>
        <begin position="1"/>
        <end position="11"/>
    </location>
</feature>
<name>A0A382YP43_9ZZZZ</name>
<protein>
    <submittedName>
        <fullName evidence="2">Uncharacterized protein</fullName>
    </submittedName>
</protein>
<proteinExistence type="predicted"/>
<dbReference type="EMBL" id="UINC01177435">
    <property type="protein sequence ID" value="SVD85077.1"/>
    <property type="molecule type" value="Genomic_DNA"/>
</dbReference>
<accession>A0A382YP43</accession>
<evidence type="ECO:0000256" key="1">
    <source>
        <dbReference type="SAM" id="MobiDB-lite"/>
    </source>
</evidence>
<organism evidence="2">
    <name type="scientific">marine metagenome</name>
    <dbReference type="NCBI Taxonomy" id="408172"/>
    <lineage>
        <taxon>unclassified sequences</taxon>
        <taxon>metagenomes</taxon>
        <taxon>ecological metagenomes</taxon>
    </lineage>
</organism>
<reference evidence="2" key="1">
    <citation type="submission" date="2018-05" db="EMBL/GenBank/DDBJ databases">
        <authorList>
            <person name="Lanie J.A."/>
            <person name="Ng W.-L."/>
            <person name="Kazmierczak K.M."/>
            <person name="Andrzejewski T.M."/>
            <person name="Davidsen T.M."/>
            <person name="Wayne K.J."/>
            <person name="Tettelin H."/>
            <person name="Glass J.I."/>
            <person name="Rusch D."/>
            <person name="Podicherti R."/>
            <person name="Tsui H.-C.T."/>
            <person name="Winkler M.E."/>
        </authorList>
    </citation>
    <scope>NUCLEOTIDE SEQUENCE</scope>
</reference>
<feature type="non-terminal residue" evidence="2">
    <location>
        <position position="45"/>
    </location>
</feature>
<sequence length="45" mass="5122">MNKENEGETKTVEANPYNRKKYWHTEDVMPKTLVSADSGPAELDP</sequence>
<feature type="region of interest" description="Disordered" evidence="1">
    <location>
        <begin position="1"/>
        <end position="20"/>
    </location>
</feature>
<feature type="non-terminal residue" evidence="2">
    <location>
        <position position="1"/>
    </location>
</feature>
<gene>
    <name evidence="2" type="ORF">METZ01_LOCUS437931</name>
</gene>
<dbReference type="AlphaFoldDB" id="A0A382YP43"/>